<organism evidence="2 3">
    <name type="scientific">Dendrobium thyrsiflorum</name>
    <name type="common">Pinecone-like raceme dendrobium</name>
    <name type="synonym">Orchid</name>
    <dbReference type="NCBI Taxonomy" id="117978"/>
    <lineage>
        <taxon>Eukaryota</taxon>
        <taxon>Viridiplantae</taxon>
        <taxon>Streptophyta</taxon>
        <taxon>Embryophyta</taxon>
        <taxon>Tracheophyta</taxon>
        <taxon>Spermatophyta</taxon>
        <taxon>Magnoliopsida</taxon>
        <taxon>Liliopsida</taxon>
        <taxon>Asparagales</taxon>
        <taxon>Orchidaceae</taxon>
        <taxon>Epidendroideae</taxon>
        <taxon>Malaxideae</taxon>
        <taxon>Dendrobiinae</taxon>
        <taxon>Dendrobium</taxon>
    </lineage>
</organism>
<reference evidence="2 3" key="1">
    <citation type="journal article" date="2024" name="Plant Biotechnol. J.">
        <title>Dendrobium thyrsiflorum genome and its molecular insights into genes involved in important horticultural traits.</title>
        <authorList>
            <person name="Chen B."/>
            <person name="Wang J.Y."/>
            <person name="Zheng P.J."/>
            <person name="Li K.L."/>
            <person name="Liang Y.M."/>
            <person name="Chen X.F."/>
            <person name="Zhang C."/>
            <person name="Zhao X."/>
            <person name="He X."/>
            <person name="Zhang G.Q."/>
            <person name="Liu Z.J."/>
            <person name="Xu Q."/>
        </authorList>
    </citation>
    <scope>NUCLEOTIDE SEQUENCE [LARGE SCALE GENOMIC DNA]</scope>
    <source>
        <strain evidence="2">GZMU011</strain>
    </source>
</reference>
<evidence type="ECO:0000256" key="1">
    <source>
        <dbReference type="SAM" id="MobiDB-lite"/>
    </source>
</evidence>
<evidence type="ECO:0000313" key="3">
    <source>
        <dbReference type="Proteomes" id="UP001552299"/>
    </source>
</evidence>
<protein>
    <submittedName>
        <fullName evidence="2">Uncharacterized protein</fullName>
    </submittedName>
</protein>
<dbReference type="EMBL" id="JANQDX010000011">
    <property type="protein sequence ID" value="KAL0916762.1"/>
    <property type="molecule type" value="Genomic_DNA"/>
</dbReference>
<feature type="region of interest" description="Disordered" evidence="1">
    <location>
        <begin position="27"/>
        <end position="70"/>
    </location>
</feature>
<accession>A0ABD0V2F7</accession>
<dbReference type="Proteomes" id="UP001552299">
    <property type="component" value="Unassembled WGS sequence"/>
</dbReference>
<dbReference type="AlphaFoldDB" id="A0ABD0V2F7"/>
<feature type="region of interest" description="Disordered" evidence="1">
    <location>
        <begin position="242"/>
        <end position="266"/>
    </location>
</feature>
<evidence type="ECO:0000313" key="2">
    <source>
        <dbReference type="EMBL" id="KAL0916762.1"/>
    </source>
</evidence>
<comment type="caution">
    <text evidence="2">The sequence shown here is derived from an EMBL/GenBank/DDBJ whole genome shotgun (WGS) entry which is preliminary data.</text>
</comment>
<name>A0ABD0V2F7_DENTH</name>
<proteinExistence type="predicted"/>
<gene>
    <name evidence="2" type="ORF">M5K25_014298</name>
</gene>
<sequence>MARRKVKVLEGELCQLKSDLEENNSDFQNQLASVHEKMDGSQTQSGTSEAKETIGGQGRGGNPNPFRGGENQEVEILEGGDEMPPLELLSREEISIWVRVMMILYEFGVFSVVFQDDGGGDAVMVDSGDKGDPDVDHGFYYDEQGRVDILNSPFFDVSFGNDPTAKDYVERIIYQLTLAIEEQIPTGRWCLVSRRPTPPASTSSKSATNPGLPNAAVLTCLHDSKHRKNINMQAHQCSGARNKPGGWGWGRRDATSVQRGNQRFQC</sequence>
<keyword evidence="3" id="KW-1185">Reference proteome</keyword>
<feature type="compositionally biased region" description="Polar residues" evidence="1">
    <location>
        <begin position="255"/>
        <end position="266"/>
    </location>
</feature>